<reference evidence="10 11" key="1">
    <citation type="submission" date="2022-11" db="EMBL/GenBank/DDBJ databases">
        <title>Whole genome sequence of Eschrichtius robustus ER-17-0199.</title>
        <authorList>
            <person name="Bruniche-Olsen A."/>
            <person name="Black A.N."/>
            <person name="Fields C.J."/>
            <person name="Walden K."/>
            <person name="Dewoody J.A."/>
        </authorList>
    </citation>
    <scope>NUCLEOTIDE SEQUENCE [LARGE SCALE GENOMIC DNA]</scope>
    <source>
        <strain evidence="10">ER-17-0199</strain>
        <tissue evidence="10">Blubber</tissue>
    </source>
</reference>
<dbReference type="GO" id="GO:0005634">
    <property type="term" value="C:nucleus"/>
    <property type="evidence" value="ECO:0007669"/>
    <property type="project" value="TreeGrafter"/>
</dbReference>
<dbReference type="AlphaFoldDB" id="A0AB34HA01"/>
<dbReference type="InterPro" id="IPR018252">
    <property type="entry name" value="Annexin_repeat_CS"/>
</dbReference>
<dbReference type="GO" id="GO:0003676">
    <property type="term" value="F:nucleic acid binding"/>
    <property type="evidence" value="ECO:0007669"/>
    <property type="project" value="InterPro"/>
</dbReference>
<evidence type="ECO:0000256" key="5">
    <source>
        <dbReference type="ARBA" id="ARBA00023216"/>
    </source>
</evidence>
<evidence type="ECO:0000313" key="11">
    <source>
        <dbReference type="Proteomes" id="UP001159641"/>
    </source>
</evidence>
<evidence type="ECO:0000256" key="4">
    <source>
        <dbReference type="ARBA" id="ARBA00022837"/>
    </source>
</evidence>
<evidence type="ECO:0000256" key="7">
    <source>
        <dbReference type="RuleBase" id="RU003540"/>
    </source>
</evidence>
<dbReference type="PANTHER" id="PTHR10502:SF25">
    <property type="entry name" value="ANNEXIN A3"/>
    <property type="match status" value="1"/>
</dbReference>
<keyword evidence="6 7" id="KW-0111">Calcium/phospholipid-binding</keyword>
<gene>
    <name evidence="10" type="ORF">J1605_022761</name>
</gene>
<dbReference type="InterPro" id="IPR002390">
    <property type="entry name" value="ANX3"/>
</dbReference>
<dbReference type="FunFam" id="1.10.220.10:FF:000002">
    <property type="entry name" value="Annexin"/>
    <property type="match status" value="1"/>
</dbReference>
<dbReference type="SUPFAM" id="SSF50249">
    <property type="entry name" value="Nucleic acid-binding proteins"/>
    <property type="match status" value="1"/>
</dbReference>
<keyword evidence="3 7" id="KW-0677">Repeat</keyword>
<evidence type="ECO:0000256" key="3">
    <source>
        <dbReference type="ARBA" id="ARBA00022737"/>
    </source>
</evidence>
<feature type="region of interest" description="Disordered" evidence="8">
    <location>
        <begin position="39"/>
        <end position="61"/>
    </location>
</feature>
<keyword evidence="4 7" id="KW-0106">Calcium</keyword>
<evidence type="ECO:0000313" key="10">
    <source>
        <dbReference type="EMBL" id="KAJ8787730.1"/>
    </source>
</evidence>
<dbReference type="GO" id="GO:0005509">
    <property type="term" value="F:calcium ion binding"/>
    <property type="evidence" value="ECO:0007669"/>
    <property type="project" value="InterPro"/>
</dbReference>
<dbReference type="SMART" id="SM00335">
    <property type="entry name" value="ANX"/>
    <property type="match status" value="4"/>
</dbReference>
<comment type="domain">
    <text evidence="7">A pair of annexin repeats may form one binding site for calcium and phospholipid.</text>
</comment>
<dbReference type="FunFam" id="1.10.220.10:FF:000001">
    <property type="entry name" value="Annexin"/>
    <property type="match status" value="1"/>
</dbReference>
<dbReference type="InterPro" id="IPR001464">
    <property type="entry name" value="Annexin"/>
</dbReference>
<evidence type="ECO:0000256" key="6">
    <source>
        <dbReference type="ARBA" id="ARBA00023302"/>
    </source>
</evidence>
<keyword evidence="11" id="KW-1185">Reference proteome</keyword>
<dbReference type="PROSITE" id="PS51897">
    <property type="entry name" value="ANNEXIN_2"/>
    <property type="match status" value="4"/>
</dbReference>
<dbReference type="PRINTS" id="PR00199">
    <property type="entry name" value="ANNEXINIII"/>
</dbReference>
<feature type="compositionally biased region" description="Gly residues" evidence="8">
    <location>
        <begin position="377"/>
        <end position="387"/>
    </location>
</feature>
<dbReference type="FunFam" id="1.10.220.10:FF:000003">
    <property type="entry name" value="Annexin"/>
    <property type="match status" value="1"/>
</dbReference>
<dbReference type="PROSITE" id="PS51857">
    <property type="entry name" value="CSD_2"/>
    <property type="match status" value="1"/>
</dbReference>
<dbReference type="Proteomes" id="UP001159641">
    <property type="component" value="Unassembled WGS sequence"/>
</dbReference>
<accession>A0AB34HA01</accession>
<dbReference type="GO" id="GO:0005886">
    <property type="term" value="C:plasma membrane"/>
    <property type="evidence" value="ECO:0007669"/>
    <property type="project" value="TreeGrafter"/>
</dbReference>
<feature type="compositionally biased region" description="Basic residues" evidence="8">
    <location>
        <begin position="577"/>
        <end position="590"/>
    </location>
</feature>
<dbReference type="Gene3D" id="1.10.220.10">
    <property type="entry name" value="Annexin"/>
    <property type="match status" value="4"/>
</dbReference>
<feature type="compositionally biased region" description="Basic residues" evidence="8">
    <location>
        <begin position="541"/>
        <end position="551"/>
    </location>
</feature>
<dbReference type="GO" id="GO:0001786">
    <property type="term" value="F:phosphatidylserine binding"/>
    <property type="evidence" value="ECO:0007669"/>
    <property type="project" value="TreeGrafter"/>
</dbReference>
<dbReference type="EMBL" id="JAIQCJ010001745">
    <property type="protein sequence ID" value="KAJ8787730.1"/>
    <property type="molecule type" value="Genomic_DNA"/>
</dbReference>
<sequence>MLKRFIRQSEELTSSRAPSRLAVARQPLQAVFTPPAPVLSLRSDRSPHLGSQPPPTPVGTDEKTLISILTERSNAQRQLIAKEYQAAYGKELKDDLKGDLSGHFKCLMVALVTPPAVFDAKQLKKSMKGTGTNEDALIEILTTRTSRQMKEIGQAYYTVYKKSLGDEISSETSGDFRKALLTLADGRRDEGLKVDEQLAKEDAQILYNAGENKWGTDEDTFTEILCLRSFPQLKLTFDEYRNISQKDIEDSIKGELSGHFEDLLLAIVCCARNTPAFLAKRLHQALKGAGTDEFTLNRIMVSRSEIDLLDIRAEFKKQYGYSLHSAIKLPSQPGRSRSCRRGPQSPSPQPRAARPRPGSRPPPPALRAADPKPRTTGSGGAGRGGPAGLTPAAPARGDDKAIASKVWGTAKWFSVRNGCGFINRNDAEGDAFVYRTAVKKNPRKYLRGVGDGETVESDVVEGEKGAEQQTMQARGRFQRKARRPYRRRRRPPYFVQRPYGRRAQRSNPPVQREVMEGADNQGAGEQGRPVTQNMYRGYRPPFRRGPPRRRQRREDGSEEDKENRGDETQGQQLPQRRDRRNFNYRRRRPGNPKPQDGKETKAADLPAENSSAPEAEWGGAEYMLAYYLYHRPVSSSNKKK</sequence>
<feature type="compositionally biased region" description="Low complexity" evidence="8">
    <location>
        <begin position="330"/>
        <end position="356"/>
    </location>
</feature>
<protein>
    <recommendedName>
        <fullName evidence="7">Annexin</fullName>
    </recommendedName>
</protein>
<dbReference type="GO" id="GO:0012506">
    <property type="term" value="C:vesicle membrane"/>
    <property type="evidence" value="ECO:0007669"/>
    <property type="project" value="TreeGrafter"/>
</dbReference>
<evidence type="ECO:0000256" key="2">
    <source>
        <dbReference type="ARBA" id="ARBA00022553"/>
    </source>
</evidence>
<evidence type="ECO:0000259" key="9">
    <source>
        <dbReference type="PROSITE" id="PS51857"/>
    </source>
</evidence>
<feature type="compositionally biased region" description="Basic residues" evidence="8">
    <location>
        <begin position="476"/>
        <end position="491"/>
    </location>
</feature>
<organism evidence="10 11">
    <name type="scientific">Eschrichtius robustus</name>
    <name type="common">California gray whale</name>
    <name type="synonym">Eschrichtius gibbosus</name>
    <dbReference type="NCBI Taxonomy" id="9764"/>
    <lineage>
        <taxon>Eukaryota</taxon>
        <taxon>Metazoa</taxon>
        <taxon>Chordata</taxon>
        <taxon>Craniata</taxon>
        <taxon>Vertebrata</taxon>
        <taxon>Euteleostomi</taxon>
        <taxon>Mammalia</taxon>
        <taxon>Eutheria</taxon>
        <taxon>Laurasiatheria</taxon>
        <taxon>Artiodactyla</taxon>
        <taxon>Whippomorpha</taxon>
        <taxon>Cetacea</taxon>
        <taxon>Mysticeti</taxon>
        <taxon>Eschrichtiidae</taxon>
        <taxon>Eschrichtius</taxon>
    </lineage>
</organism>
<keyword evidence="5 7" id="KW-0041">Annexin</keyword>
<dbReference type="Pfam" id="PF00191">
    <property type="entry name" value="Annexin"/>
    <property type="match status" value="4"/>
</dbReference>
<feature type="region of interest" description="Disordered" evidence="8">
    <location>
        <begin position="326"/>
        <end position="396"/>
    </location>
</feature>
<comment type="similarity">
    <text evidence="1 7">Belongs to the annexin family.</text>
</comment>
<dbReference type="FunFam" id="1.10.220.10:FF:000005">
    <property type="entry name" value="Annexin"/>
    <property type="match status" value="1"/>
</dbReference>
<feature type="region of interest" description="Disordered" evidence="8">
    <location>
        <begin position="457"/>
        <end position="616"/>
    </location>
</feature>
<dbReference type="PRINTS" id="PR00196">
    <property type="entry name" value="ANNEXIN"/>
</dbReference>
<evidence type="ECO:0000256" key="1">
    <source>
        <dbReference type="ARBA" id="ARBA00007831"/>
    </source>
</evidence>
<dbReference type="SUPFAM" id="SSF47874">
    <property type="entry name" value="Annexin"/>
    <property type="match status" value="1"/>
</dbReference>
<dbReference type="InterPro" id="IPR002059">
    <property type="entry name" value="CSP_DNA-bd"/>
</dbReference>
<dbReference type="GO" id="GO:0005737">
    <property type="term" value="C:cytoplasm"/>
    <property type="evidence" value="ECO:0007669"/>
    <property type="project" value="TreeGrafter"/>
</dbReference>
<evidence type="ECO:0000256" key="8">
    <source>
        <dbReference type="SAM" id="MobiDB-lite"/>
    </source>
</evidence>
<dbReference type="GO" id="GO:0005544">
    <property type="term" value="F:calcium-dependent phospholipid binding"/>
    <property type="evidence" value="ECO:0007669"/>
    <property type="project" value="UniProtKB-KW"/>
</dbReference>
<name>A0AB34HA01_ESCRO</name>
<dbReference type="PANTHER" id="PTHR10502">
    <property type="entry name" value="ANNEXIN"/>
    <property type="match status" value="1"/>
</dbReference>
<dbReference type="Pfam" id="PF00313">
    <property type="entry name" value="CSD"/>
    <property type="match status" value="1"/>
</dbReference>
<keyword evidence="2" id="KW-0597">Phosphoprotein</keyword>
<dbReference type="PROSITE" id="PS00223">
    <property type="entry name" value="ANNEXIN_1"/>
    <property type="match status" value="2"/>
</dbReference>
<dbReference type="Gene3D" id="2.40.50.140">
    <property type="entry name" value="Nucleic acid-binding proteins"/>
    <property type="match status" value="1"/>
</dbReference>
<dbReference type="CDD" id="cd04458">
    <property type="entry name" value="CSP_CDS"/>
    <property type="match status" value="1"/>
</dbReference>
<proteinExistence type="inferred from homology"/>
<feature type="domain" description="CSD" evidence="9">
    <location>
        <begin position="405"/>
        <end position="475"/>
    </location>
</feature>
<dbReference type="InterPro" id="IPR018502">
    <property type="entry name" value="Annexin_repeat"/>
</dbReference>
<dbReference type="InterPro" id="IPR012340">
    <property type="entry name" value="NA-bd_OB-fold"/>
</dbReference>
<dbReference type="InterPro" id="IPR037104">
    <property type="entry name" value="Annexin_sf"/>
</dbReference>
<comment type="caution">
    <text evidence="10">The sequence shown here is derived from an EMBL/GenBank/DDBJ whole genome shotgun (WGS) entry which is preliminary data.</text>
</comment>
<dbReference type="GO" id="GO:0004859">
    <property type="term" value="F:phospholipase inhibitor activity"/>
    <property type="evidence" value="ECO:0007669"/>
    <property type="project" value="InterPro"/>
</dbReference>
<dbReference type="PRINTS" id="PR00050">
    <property type="entry name" value="COLDSHOCK"/>
</dbReference>